<proteinExistence type="predicted"/>
<name>A0A7H0SN56_9CORY</name>
<sequence length="238" mass="24070">MPGSARRLATALGIGMVCFGAVCGTGSAQAEENSLTSPEHITMSDSQQVVLPVDHLGRPTPDVLNHISQAANTPGLPDQLRSAMLAAVAFYSGNMGGGPEIPAGGPVIHQFGWPSVAGHCINGQADSLGTALAVVGPSDIPAPGAGPHDTAFLFTALGTSAALANQADSMKVHWINLNTLHYGTTPLANHGINPNGPATVSGVAPTGRGYLLAVLDGSVLTQDAECHYSPTAAIIDGR</sequence>
<feature type="signal peptide" evidence="1">
    <location>
        <begin position="1"/>
        <end position="30"/>
    </location>
</feature>
<accession>A0A7H0SN56</accession>
<feature type="chain" id="PRO_5028987266" description="Secreted protein" evidence="1">
    <location>
        <begin position="31"/>
        <end position="238"/>
    </location>
</feature>
<evidence type="ECO:0000313" key="2">
    <source>
        <dbReference type="EMBL" id="QNQ89981.1"/>
    </source>
</evidence>
<dbReference type="RefSeq" id="WP_187975440.1">
    <property type="nucleotide sequence ID" value="NZ_CP046884.1"/>
</dbReference>
<protein>
    <recommendedName>
        <fullName evidence="4">Secreted protein</fullName>
    </recommendedName>
</protein>
<dbReference type="Proteomes" id="UP000516320">
    <property type="component" value="Chromosome"/>
</dbReference>
<keyword evidence="3" id="KW-1185">Reference proteome</keyword>
<keyword evidence="1" id="KW-0732">Signal</keyword>
<reference evidence="2 3" key="1">
    <citation type="submission" date="2019-12" db="EMBL/GenBank/DDBJ databases">
        <title>Corynebacterium sp. nov., isolated from feces of the Anser Albifrons in China.</title>
        <authorList>
            <person name="Liu Q."/>
        </authorList>
    </citation>
    <scope>NUCLEOTIDE SEQUENCE [LARGE SCALE GENOMIC DNA]</scope>
    <source>
        <strain evidence="2 3">4H37-19</strain>
    </source>
</reference>
<evidence type="ECO:0000313" key="3">
    <source>
        <dbReference type="Proteomes" id="UP000516320"/>
    </source>
</evidence>
<dbReference type="EMBL" id="CP046884">
    <property type="protein sequence ID" value="QNQ89981.1"/>
    <property type="molecule type" value="Genomic_DNA"/>
</dbReference>
<dbReference type="KEGG" id="cpoy:GP475_04490"/>
<evidence type="ECO:0000256" key="1">
    <source>
        <dbReference type="SAM" id="SignalP"/>
    </source>
</evidence>
<evidence type="ECO:0008006" key="4">
    <source>
        <dbReference type="Google" id="ProtNLM"/>
    </source>
</evidence>
<gene>
    <name evidence="2" type="ORF">GP475_04490</name>
</gene>
<dbReference type="AlphaFoldDB" id="A0A7H0SN56"/>
<organism evidence="2 3">
    <name type="scientific">Corynebacterium poyangense</name>
    <dbReference type="NCBI Taxonomy" id="2684405"/>
    <lineage>
        <taxon>Bacteria</taxon>
        <taxon>Bacillati</taxon>
        <taxon>Actinomycetota</taxon>
        <taxon>Actinomycetes</taxon>
        <taxon>Mycobacteriales</taxon>
        <taxon>Corynebacteriaceae</taxon>
        <taxon>Corynebacterium</taxon>
    </lineage>
</organism>